<protein>
    <submittedName>
        <fullName evidence="10">Methyl-accepting chemotaxis protein</fullName>
    </submittedName>
</protein>
<dbReference type="InterPro" id="IPR003660">
    <property type="entry name" value="HAMP_dom"/>
</dbReference>
<dbReference type="GO" id="GO:0005886">
    <property type="term" value="C:plasma membrane"/>
    <property type="evidence" value="ECO:0007669"/>
    <property type="project" value="TreeGrafter"/>
</dbReference>
<feature type="region of interest" description="Disordered" evidence="6">
    <location>
        <begin position="721"/>
        <end position="744"/>
    </location>
</feature>
<comment type="similarity">
    <text evidence="4">Belongs to the methyl-accepting chemotaxis (MCP) protein family.</text>
</comment>
<dbReference type="Pfam" id="PF18947">
    <property type="entry name" value="HAMP_2"/>
    <property type="match status" value="1"/>
</dbReference>
<reference evidence="10" key="1">
    <citation type="journal article" date="2014" name="Int. J. Syst. Evol. Microbiol.">
        <title>Complete genome sequence of Corynebacterium casei LMG S-19264T (=DSM 44701T), isolated from a smear-ripened cheese.</title>
        <authorList>
            <consortium name="US DOE Joint Genome Institute (JGI-PGF)"/>
            <person name="Walter F."/>
            <person name="Albersmeier A."/>
            <person name="Kalinowski J."/>
            <person name="Ruckert C."/>
        </authorList>
    </citation>
    <scope>NUCLEOTIDE SEQUENCE</scope>
    <source>
        <strain evidence="10">CGMCC 4.7299</strain>
    </source>
</reference>
<keyword evidence="5" id="KW-0807">Transducer</keyword>
<dbReference type="GO" id="GO:0004888">
    <property type="term" value="F:transmembrane signaling receptor activity"/>
    <property type="evidence" value="ECO:0007669"/>
    <property type="project" value="InterPro"/>
</dbReference>
<dbReference type="EMBL" id="BMMX01000027">
    <property type="protein sequence ID" value="GGL07432.1"/>
    <property type="molecule type" value="Genomic_DNA"/>
</dbReference>
<dbReference type="AlphaFoldDB" id="A0A8J3C481"/>
<dbReference type="Pfam" id="PF21927">
    <property type="entry name" value="McpB_HAMP_2"/>
    <property type="match status" value="2"/>
</dbReference>
<evidence type="ECO:0000256" key="5">
    <source>
        <dbReference type="PROSITE-ProRule" id="PRU00284"/>
    </source>
</evidence>
<dbReference type="SMART" id="SM00304">
    <property type="entry name" value="HAMP"/>
    <property type="match status" value="3"/>
</dbReference>
<dbReference type="InterPro" id="IPR004089">
    <property type="entry name" value="MCPsignal_dom"/>
</dbReference>
<dbReference type="Gene3D" id="1.10.287.950">
    <property type="entry name" value="Methyl-accepting chemotaxis protein"/>
    <property type="match status" value="1"/>
</dbReference>
<feature type="domain" description="HAMP" evidence="9">
    <location>
        <begin position="413"/>
        <end position="465"/>
    </location>
</feature>
<evidence type="ECO:0000256" key="3">
    <source>
        <dbReference type="ARBA" id="ARBA00022989"/>
    </source>
</evidence>
<name>A0A8J3C481_9ACTN</name>
<dbReference type="InterPro" id="IPR004090">
    <property type="entry name" value="Chemotax_Me-accpt_rcpt"/>
</dbReference>
<evidence type="ECO:0000256" key="1">
    <source>
        <dbReference type="ARBA" id="ARBA00022500"/>
    </source>
</evidence>
<organism evidence="10 11">
    <name type="scientific">Mangrovihabitans endophyticus</name>
    <dbReference type="NCBI Taxonomy" id="1751298"/>
    <lineage>
        <taxon>Bacteria</taxon>
        <taxon>Bacillati</taxon>
        <taxon>Actinomycetota</taxon>
        <taxon>Actinomycetes</taxon>
        <taxon>Micromonosporales</taxon>
        <taxon>Micromonosporaceae</taxon>
        <taxon>Mangrovihabitans</taxon>
    </lineage>
</organism>
<dbReference type="CDD" id="cd17528">
    <property type="entry name" value="HAMP_III"/>
    <property type="match status" value="3"/>
</dbReference>
<gene>
    <name evidence="10" type="primary">mcp</name>
    <name evidence="10" type="ORF">GCM10012284_47170</name>
</gene>
<dbReference type="SMART" id="SM00283">
    <property type="entry name" value="MA"/>
    <property type="match status" value="1"/>
</dbReference>
<keyword evidence="11" id="KW-1185">Reference proteome</keyword>
<dbReference type="InterPro" id="IPR051310">
    <property type="entry name" value="MCP_chemotaxis"/>
</dbReference>
<evidence type="ECO:0000256" key="7">
    <source>
        <dbReference type="SAM" id="Phobius"/>
    </source>
</evidence>
<feature type="domain" description="Methyl-accepting transducer" evidence="8">
    <location>
        <begin position="470"/>
        <end position="685"/>
    </location>
</feature>
<keyword evidence="3 7" id="KW-1133">Transmembrane helix</keyword>
<dbReference type="Pfam" id="PF18575">
    <property type="entry name" value="HAMP_N3"/>
    <property type="match status" value="3"/>
</dbReference>
<dbReference type="SUPFAM" id="SSF58104">
    <property type="entry name" value="Methyl-accepting chemotaxis protein (MCP) signaling domain"/>
    <property type="match status" value="1"/>
</dbReference>
<evidence type="ECO:0000256" key="2">
    <source>
        <dbReference type="ARBA" id="ARBA00022692"/>
    </source>
</evidence>
<evidence type="ECO:0000256" key="4">
    <source>
        <dbReference type="ARBA" id="ARBA00029447"/>
    </source>
</evidence>
<dbReference type="InterPro" id="IPR054421">
    <property type="entry name" value="McpB_HAMP_2nd"/>
</dbReference>
<dbReference type="PANTHER" id="PTHR43531:SF11">
    <property type="entry name" value="METHYL-ACCEPTING CHEMOTAXIS PROTEIN 3"/>
    <property type="match status" value="1"/>
</dbReference>
<keyword evidence="2 7" id="KW-0812">Transmembrane</keyword>
<evidence type="ECO:0000259" key="8">
    <source>
        <dbReference type="PROSITE" id="PS50111"/>
    </source>
</evidence>
<comment type="caution">
    <text evidence="10">The sequence shown here is derived from an EMBL/GenBank/DDBJ whole genome shotgun (WGS) entry which is preliminary data.</text>
</comment>
<dbReference type="Proteomes" id="UP000656042">
    <property type="component" value="Unassembled WGS sequence"/>
</dbReference>
<evidence type="ECO:0000256" key="6">
    <source>
        <dbReference type="SAM" id="MobiDB-lite"/>
    </source>
</evidence>
<dbReference type="PRINTS" id="PR00260">
    <property type="entry name" value="CHEMTRNSDUCR"/>
</dbReference>
<sequence length="744" mass="78896">MSASPSTLPRFAIVATAAVVVPAVVAVVSGGGAVAWLVAVIGAVVVAAAAWALLVIPPSRELTEVTALVTRSADGDLGVSRGRAGDGRAVREVLRLRSTLAEMLAEMERMSAEHEQGDIDVVIDAKRFPGQFRIMAEGINEMVGAHIAVKKKAMAVVKAFGEGNFDAPLEQLPGKKAFINDTIEQVRGNLKGLIAEMDRMSAEHERGDIDVVIDVRRFDGQFATMATQINDLVGAHIAVKKKAMAVVKAFGEGDFDAPLEQLPGKKAFINDTIEQVRSNLKGLITELNRVSSEHDRGDSDTVIDAKQFAGSYRTMAEGINEMIAAHIAARKAMVVVRAFGDGDFEATLERFPDKLRFINDTVEQVRANLKRLIEDTTMLADSAVRGSLNVRAEASRHSGGFRRIVTGVNDMLDAVVGPFNEIGRILSALENGDLTQSIDETYQGQLERLRVAVNNTIATLARTVSEVTSSADQLSNAAGQISGASQSLSQAATEQASSVETTSSSVNEMAASINQNTESAKITDGIAAKAATAAAEGGSAVKRTVGAMKEIAEKIAIVDEIAFQTNMLALNATIEAARAGEHGKGFAVVAAEVGKLAERSQVAAQEIGELASGSVQTAERAGTLLDEIVPGIEKTSDLVQEIAAASSEQSEGVNQVNVAMGQMNKTTQQNASASEELAATAEEMTGQTAQLQQMMRFFTVNGSGHRRELLALNDLNAGIASPPRRAHRPEPELDAIDEGKFERF</sequence>
<reference evidence="10" key="2">
    <citation type="submission" date="2020-09" db="EMBL/GenBank/DDBJ databases">
        <authorList>
            <person name="Sun Q."/>
            <person name="Zhou Y."/>
        </authorList>
    </citation>
    <scope>NUCLEOTIDE SEQUENCE</scope>
    <source>
        <strain evidence="10">CGMCC 4.7299</strain>
    </source>
</reference>
<dbReference type="PROSITE" id="PS50111">
    <property type="entry name" value="CHEMOTAXIS_TRANSDUC_2"/>
    <property type="match status" value="1"/>
</dbReference>
<keyword evidence="1" id="KW-0145">Chemotaxis</keyword>
<dbReference type="GO" id="GO:0007165">
    <property type="term" value="P:signal transduction"/>
    <property type="evidence" value="ECO:0007669"/>
    <property type="project" value="UniProtKB-KW"/>
</dbReference>
<dbReference type="GO" id="GO:0006935">
    <property type="term" value="P:chemotaxis"/>
    <property type="evidence" value="ECO:0007669"/>
    <property type="project" value="UniProtKB-KW"/>
</dbReference>
<dbReference type="PANTHER" id="PTHR43531">
    <property type="entry name" value="PROTEIN ICFG"/>
    <property type="match status" value="1"/>
</dbReference>
<keyword evidence="7" id="KW-0472">Membrane</keyword>
<evidence type="ECO:0000259" key="9">
    <source>
        <dbReference type="PROSITE" id="PS50885"/>
    </source>
</evidence>
<dbReference type="RefSeq" id="WP_229716082.1">
    <property type="nucleotide sequence ID" value="NZ_BMMX01000027.1"/>
</dbReference>
<dbReference type="CDD" id="cd17527">
    <property type="entry name" value="HAMP_II"/>
    <property type="match status" value="3"/>
</dbReference>
<feature type="transmembrane region" description="Helical" evidence="7">
    <location>
        <begin position="36"/>
        <end position="56"/>
    </location>
</feature>
<dbReference type="Pfam" id="PF00015">
    <property type="entry name" value="MCPsignal"/>
    <property type="match status" value="1"/>
</dbReference>
<dbReference type="InterPro" id="IPR041395">
    <property type="entry name" value="McpB_HAMP_3rd"/>
</dbReference>
<accession>A0A8J3C481</accession>
<dbReference type="Gene3D" id="1.20.120.1530">
    <property type="match status" value="4"/>
</dbReference>
<dbReference type="PROSITE" id="PS50885">
    <property type="entry name" value="HAMP"/>
    <property type="match status" value="1"/>
</dbReference>
<proteinExistence type="inferred from homology"/>
<evidence type="ECO:0000313" key="10">
    <source>
        <dbReference type="EMBL" id="GGL07432.1"/>
    </source>
</evidence>
<evidence type="ECO:0000313" key="11">
    <source>
        <dbReference type="Proteomes" id="UP000656042"/>
    </source>
</evidence>